<dbReference type="PROSITE" id="PS50075">
    <property type="entry name" value="CARRIER"/>
    <property type="match status" value="1"/>
</dbReference>
<dbReference type="NCBIfam" id="NF006617">
    <property type="entry name" value="PRK09184.1"/>
    <property type="match status" value="1"/>
</dbReference>
<dbReference type="SUPFAM" id="SSF47336">
    <property type="entry name" value="ACP-like"/>
    <property type="match status" value="1"/>
</dbReference>
<dbReference type="Gene3D" id="1.10.1200.10">
    <property type="entry name" value="ACP-like"/>
    <property type="match status" value="1"/>
</dbReference>
<proteinExistence type="predicted"/>
<reference evidence="2" key="1">
    <citation type="submission" date="2018-06" db="EMBL/GenBank/DDBJ databases">
        <authorList>
            <person name="Zhirakovskaya E."/>
        </authorList>
    </citation>
    <scope>NUCLEOTIDE SEQUENCE</scope>
</reference>
<dbReference type="AlphaFoldDB" id="A0A3B0ZLT5"/>
<organism evidence="2">
    <name type="scientific">hydrothermal vent metagenome</name>
    <dbReference type="NCBI Taxonomy" id="652676"/>
    <lineage>
        <taxon>unclassified sequences</taxon>
        <taxon>metagenomes</taxon>
        <taxon>ecological metagenomes</taxon>
    </lineage>
</organism>
<dbReference type="EMBL" id="UOFQ01000173">
    <property type="protein sequence ID" value="VAW90130.1"/>
    <property type="molecule type" value="Genomic_DNA"/>
</dbReference>
<feature type="domain" description="Carrier" evidence="1">
    <location>
        <begin position="5"/>
        <end position="91"/>
    </location>
</feature>
<dbReference type="InterPro" id="IPR009081">
    <property type="entry name" value="PP-bd_ACP"/>
</dbReference>
<evidence type="ECO:0000313" key="2">
    <source>
        <dbReference type="EMBL" id="VAW90130.1"/>
    </source>
</evidence>
<sequence>MVMQSDREQQLAKILVEVLDLEDVNAEDIDPAAPLFGTDMPGSLGLDSIDALEISLAIAKNYDVQLKADDDNNKSTFESLRSLSDYIQAQG</sequence>
<gene>
    <name evidence="2" type="ORF">MNBD_GAMMA17-1651</name>
</gene>
<dbReference type="InterPro" id="IPR036736">
    <property type="entry name" value="ACP-like_sf"/>
</dbReference>
<accession>A0A3B0ZLT5</accession>
<protein>
    <recommendedName>
        <fullName evidence="1">Carrier domain-containing protein</fullName>
    </recommendedName>
</protein>
<name>A0A3B0ZLT5_9ZZZZ</name>
<evidence type="ECO:0000259" key="1">
    <source>
        <dbReference type="PROSITE" id="PS50075"/>
    </source>
</evidence>
<dbReference type="Pfam" id="PF00550">
    <property type="entry name" value="PP-binding"/>
    <property type="match status" value="1"/>
</dbReference>